<protein>
    <submittedName>
        <fullName evidence="8">Putrescine transporter PotE</fullName>
    </submittedName>
</protein>
<dbReference type="RefSeq" id="WP_194844653.1">
    <property type="nucleotide sequence ID" value="NZ_CP075585.1"/>
</dbReference>
<feature type="transmembrane region" description="Helical" evidence="6">
    <location>
        <begin position="97"/>
        <end position="129"/>
    </location>
</feature>
<evidence type="ECO:0000256" key="4">
    <source>
        <dbReference type="ARBA" id="ARBA00022989"/>
    </source>
</evidence>
<evidence type="ECO:0000256" key="2">
    <source>
        <dbReference type="ARBA" id="ARBA00022475"/>
    </source>
</evidence>
<feature type="transmembrane region" description="Helical" evidence="6">
    <location>
        <begin position="162"/>
        <end position="183"/>
    </location>
</feature>
<evidence type="ECO:0000256" key="3">
    <source>
        <dbReference type="ARBA" id="ARBA00022692"/>
    </source>
</evidence>
<dbReference type="PANTHER" id="PTHR42770">
    <property type="entry name" value="AMINO ACID TRANSPORTER-RELATED"/>
    <property type="match status" value="1"/>
</dbReference>
<feature type="transmembrane region" description="Helical" evidence="6">
    <location>
        <begin position="296"/>
        <end position="323"/>
    </location>
</feature>
<feature type="transmembrane region" description="Helical" evidence="6">
    <location>
        <begin position="50"/>
        <end position="76"/>
    </location>
</feature>
<feature type="transmembrane region" description="Helical" evidence="6">
    <location>
        <begin position="212"/>
        <end position="234"/>
    </location>
</feature>
<keyword evidence="2" id="KW-1003">Cell membrane</keyword>
<feature type="transmembrane region" description="Helical" evidence="6">
    <location>
        <begin position="415"/>
        <end position="438"/>
    </location>
</feature>
<feature type="transmembrane region" description="Helical" evidence="6">
    <location>
        <begin position="246"/>
        <end position="269"/>
    </location>
</feature>
<sequence>MQEGSGLRQTIAQLHKNTFKRVLGVFELFAIGYGDLGSSIYYALGVTALFALGATPIALGLAGIVFVCTALSYAEMTSIFHESGGSASYARHAFNDLVSFIAGWGLLLDYIVAIAISAFAVAPYLSFFFVDLSDVFVQILFTAALITILCVINILGVKGSTLIGLVLSSLTILIQLAIIAVGLDTILNLTRFTEQLQIGIPFVNWSASWPDFWKGTAMAMVAFTGIESIAQLSAEAERPAKTVPRAILLATVVLIVVYAGILLVTFSAVPPRELGTTYLSNPFAAIVNALPFGHWFFAPIIAGLAAAVLIGAANANLLGASRLSFNLSQYYQLPRLFNRVHSRLRTPIVPLIFFSVLACIVVFSSRGKMDFLADLYNFGAMIAFFFTHLSLIVLRIKKPDAQRSFRVPFNLRIKGYSIPIPSIIGALSTLGVWCLIVFTKPEGRYLGSVWMMLGIAMYFYYRKKRKLKPAGQLMIEEVFVPSYKPLEIKQILVATRGGIQTETVQIACDFAKLHGAEITALQVIEIASSLPLDMMVPRRLAMAEAVLKRAEAIARERNMDIELMVVSSRSIPDAILEAARKGKYDLIVIGAGQPFDEVGLGTIIGKVLRLAPCRVWVCMTDSLV</sequence>
<feature type="transmembrane region" description="Helical" evidence="6">
    <location>
        <begin position="21"/>
        <end position="44"/>
    </location>
</feature>
<reference evidence="8 9" key="2">
    <citation type="submission" date="2021-05" db="EMBL/GenBank/DDBJ databases">
        <title>Ecology and evolution of chlamydial symbionts of arthropods.</title>
        <authorList>
            <person name="Halter T."/>
            <person name="Sixt B.S."/>
            <person name="Toenshoff E.R."/>
            <person name="Koestlbacher S."/>
            <person name="Schulz F."/>
            <person name="Kostanjsek R."/>
            <person name="Collingro A."/>
            <person name="Hendrickx F."/>
            <person name="Horn M."/>
        </authorList>
    </citation>
    <scope>NUCLEOTIDE SEQUENCE [LARGE SCALE GENOMIC DNA]</scope>
    <source>
        <strain evidence="8 9">15C</strain>
    </source>
</reference>
<evidence type="ECO:0000256" key="6">
    <source>
        <dbReference type="SAM" id="Phobius"/>
    </source>
</evidence>
<keyword evidence="4 6" id="KW-1133">Transmembrane helix</keyword>
<dbReference type="InterPro" id="IPR006016">
    <property type="entry name" value="UspA"/>
</dbReference>
<accession>A0ABX8Z1Q5</accession>
<feature type="domain" description="UspA" evidence="7">
    <location>
        <begin position="488"/>
        <end position="617"/>
    </location>
</feature>
<feature type="transmembrane region" description="Helical" evidence="6">
    <location>
        <begin position="344"/>
        <end position="363"/>
    </location>
</feature>
<dbReference type="Gene3D" id="3.40.50.620">
    <property type="entry name" value="HUPs"/>
    <property type="match status" value="1"/>
</dbReference>
<dbReference type="CDD" id="cd00293">
    <property type="entry name" value="USP-like"/>
    <property type="match status" value="1"/>
</dbReference>
<dbReference type="Pfam" id="PF13520">
    <property type="entry name" value="AA_permease_2"/>
    <property type="match status" value="1"/>
</dbReference>
<keyword evidence="5 6" id="KW-0472">Membrane</keyword>
<dbReference type="SUPFAM" id="SSF52402">
    <property type="entry name" value="Adenine nucleotide alpha hydrolases-like"/>
    <property type="match status" value="1"/>
</dbReference>
<evidence type="ECO:0000256" key="1">
    <source>
        <dbReference type="ARBA" id="ARBA00004651"/>
    </source>
</evidence>
<evidence type="ECO:0000313" key="8">
    <source>
        <dbReference type="EMBL" id="QZA58853.1"/>
    </source>
</evidence>
<dbReference type="Gene3D" id="1.20.1740.10">
    <property type="entry name" value="Amino acid/polyamine transporter I"/>
    <property type="match status" value="1"/>
</dbReference>
<feature type="transmembrane region" description="Helical" evidence="6">
    <location>
        <begin position="375"/>
        <end position="394"/>
    </location>
</feature>
<feature type="transmembrane region" description="Helical" evidence="6">
    <location>
        <begin position="444"/>
        <end position="461"/>
    </location>
</feature>
<evidence type="ECO:0000313" key="9">
    <source>
        <dbReference type="Proteomes" id="UP000822862"/>
    </source>
</evidence>
<dbReference type="InterPro" id="IPR050367">
    <property type="entry name" value="APC_superfamily"/>
</dbReference>
<organism evidence="8 9">
    <name type="scientific">Candidatus Rhabdochlamydia porcellionis</name>
    <dbReference type="NCBI Taxonomy" id="225148"/>
    <lineage>
        <taxon>Bacteria</taxon>
        <taxon>Pseudomonadati</taxon>
        <taxon>Chlamydiota</taxon>
        <taxon>Chlamydiia</taxon>
        <taxon>Parachlamydiales</taxon>
        <taxon>Candidatus Rhabdochlamydiaceae</taxon>
        <taxon>Candidatus Rhabdochlamydia</taxon>
    </lineage>
</organism>
<dbReference type="Pfam" id="PF00582">
    <property type="entry name" value="Usp"/>
    <property type="match status" value="1"/>
</dbReference>
<feature type="transmembrane region" description="Helical" evidence="6">
    <location>
        <begin position="135"/>
        <end position="155"/>
    </location>
</feature>
<name>A0ABX8Z1Q5_9BACT</name>
<gene>
    <name evidence="8" type="ORF">RHAB15C_0000732</name>
</gene>
<keyword evidence="9" id="KW-1185">Reference proteome</keyword>
<dbReference type="PANTHER" id="PTHR42770:SF11">
    <property type="entry name" value="INNER MEMBRANE TRANSPORT PROTEIN YBAT"/>
    <property type="match status" value="1"/>
</dbReference>
<dbReference type="Proteomes" id="UP000822862">
    <property type="component" value="Chromosome"/>
</dbReference>
<dbReference type="EMBL" id="CP075585">
    <property type="protein sequence ID" value="QZA58853.1"/>
    <property type="molecule type" value="Genomic_DNA"/>
</dbReference>
<dbReference type="InterPro" id="IPR014729">
    <property type="entry name" value="Rossmann-like_a/b/a_fold"/>
</dbReference>
<dbReference type="InterPro" id="IPR002293">
    <property type="entry name" value="AA/rel_permease1"/>
</dbReference>
<evidence type="ECO:0000256" key="5">
    <source>
        <dbReference type="ARBA" id="ARBA00023136"/>
    </source>
</evidence>
<reference evidence="8 9" key="1">
    <citation type="submission" date="2020-01" db="EMBL/GenBank/DDBJ databases">
        <authorList>
            <person name="Sixt B."/>
            <person name="Schulz F."/>
            <person name="Kostanjsek R."/>
            <person name="Koestlbacher S."/>
            <person name="Collingro A."/>
            <person name="Toenshoff E."/>
            <person name="Horn M."/>
        </authorList>
    </citation>
    <scope>NUCLEOTIDE SEQUENCE [LARGE SCALE GENOMIC DNA]</scope>
    <source>
        <strain evidence="8 9">15C</strain>
    </source>
</reference>
<comment type="subcellular location">
    <subcellularLocation>
        <location evidence="1">Cell membrane</location>
        <topology evidence="1">Multi-pass membrane protein</topology>
    </subcellularLocation>
</comment>
<keyword evidence="3 6" id="KW-0812">Transmembrane</keyword>
<proteinExistence type="predicted"/>
<evidence type="ECO:0000259" key="7">
    <source>
        <dbReference type="Pfam" id="PF00582"/>
    </source>
</evidence>